<gene>
    <name evidence="1" type="ORF">ATANTOWER_031559</name>
</gene>
<dbReference type="EMBL" id="JAHUTI010067911">
    <property type="protein sequence ID" value="MED6253500.1"/>
    <property type="molecule type" value="Genomic_DNA"/>
</dbReference>
<proteinExistence type="predicted"/>
<evidence type="ECO:0000313" key="2">
    <source>
        <dbReference type="Proteomes" id="UP001345963"/>
    </source>
</evidence>
<protein>
    <submittedName>
        <fullName evidence="1">Uncharacterized protein</fullName>
    </submittedName>
</protein>
<evidence type="ECO:0000313" key="1">
    <source>
        <dbReference type="EMBL" id="MED6253500.1"/>
    </source>
</evidence>
<keyword evidence="2" id="KW-1185">Reference proteome</keyword>
<comment type="caution">
    <text evidence="1">The sequence shown here is derived from an EMBL/GenBank/DDBJ whole genome shotgun (WGS) entry which is preliminary data.</text>
</comment>
<accession>A0ABU7BV68</accession>
<sequence length="133" mass="14949">MLKSMAVGPNKAIQFNCLFSPPSIFATGELVIKFGDPSLIVCELGKTGGEYGGASSVICPLALRVQALSQLLQRAVAACPSPLLHKCHYLLLWQLLYKPPCFFYCSLPFFYKLQQANFLFFIFFKFDWVFSFS</sequence>
<reference evidence="1 2" key="1">
    <citation type="submission" date="2021-07" db="EMBL/GenBank/DDBJ databases">
        <authorList>
            <person name="Palmer J.M."/>
        </authorList>
    </citation>
    <scope>NUCLEOTIDE SEQUENCE [LARGE SCALE GENOMIC DNA]</scope>
    <source>
        <strain evidence="1 2">AT_MEX2019</strain>
        <tissue evidence="1">Muscle</tissue>
    </source>
</reference>
<dbReference type="Proteomes" id="UP001345963">
    <property type="component" value="Unassembled WGS sequence"/>
</dbReference>
<name>A0ABU7BV68_9TELE</name>
<organism evidence="1 2">
    <name type="scientific">Ataeniobius toweri</name>
    <dbReference type="NCBI Taxonomy" id="208326"/>
    <lineage>
        <taxon>Eukaryota</taxon>
        <taxon>Metazoa</taxon>
        <taxon>Chordata</taxon>
        <taxon>Craniata</taxon>
        <taxon>Vertebrata</taxon>
        <taxon>Euteleostomi</taxon>
        <taxon>Actinopterygii</taxon>
        <taxon>Neopterygii</taxon>
        <taxon>Teleostei</taxon>
        <taxon>Neoteleostei</taxon>
        <taxon>Acanthomorphata</taxon>
        <taxon>Ovalentaria</taxon>
        <taxon>Atherinomorphae</taxon>
        <taxon>Cyprinodontiformes</taxon>
        <taxon>Goodeidae</taxon>
        <taxon>Ataeniobius</taxon>
    </lineage>
</organism>